<evidence type="ECO:0000256" key="2">
    <source>
        <dbReference type="SAM" id="Phobius"/>
    </source>
</evidence>
<keyword evidence="2" id="KW-0812">Transmembrane</keyword>
<organism evidence="3">
    <name type="scientific">marine metagenome</name>
    <dbReference type="NCBI Taxonomy" id="408172"/>
    <lineage>
        <taxon>unclassified sequences</taxon>
        <taxon>metagenomes</taxon>
        <taxon>ecological metagenomes</taxon>
    </lineage>
</organism>
<reference evidence="3" key="1">
    <citation type="submission" date="2018-05" db="EMBL/GenBank/DDBJ databases">
        <authorList>
            <person name="Lanie J.A."/>
            <person name="Ng W.-L."/>
            <person name="Kazmierczak K.M."/>
            <person name="Andrzejewski T.M."/>
            <person name="Davidsen T.M."/>
            <person name="Wayne K.J."/>
            <person name="Tettelin H."/>
            <person name="Glass J.I."/>
            <person name="Rusch D."/>
            <person name="Podicherti R."/>
            <person name="Tsui H.-C.T."/>
            <person name="Winkler M.E."/>
        </authorList>
    </citation>
    <scope>NUCLEOTIDE SEQUENCE</scope>
</reference>
<feature type="compositionally biased region" description="Basic and acidic residues" evidence="1">
    <location>
        <begin position="315"/>
        <end position="333"/>
    </location>
</feature>
<keyword evidence="2" id="KW-0472">Membrane</keyword>
<evidence type="ECO:0000313" key="3">
    <source>
        <dbReference type="EMBL" id="SVC35633.1"/>
    </source>
</evidence>
<accession>A0A382LHE5</accession>
<feature type="region of interest" description="Disordered" evidence="1">
    <location>
        <begin position="294"/>
        <end position="333"/>
    </location>
</feature>
<proteinExistence type="predicted"/>
<feature type="transmembrane region" description="Helical" evidence="2">
    <location>
        <begin position="94"/>
        <end position="114"/>
    </location>
</feature>
<dbReference type="EMBL" id="UINC01086820">
    <property type="protein sequence ID" value="SVC35633.1"/>
    <property type="molecule type" value="Genomic_DNA"/>
</dbReference>
<keyword evidence="2" id="KW-1133">Transmembrane helix</keyword>
<feature type="transmembrane region" description="Helical" evidence="2">
    <location>
        <begin position="149"/>
        <end position="171"/>
    </location>
</feature>
<feature type="compositionally biased region" description="Acidic residues" evidence="1">
    <location>
        <begin position="298"/>
        <end position="314"/>
    </location>
</feature>
<feature type="transmembrane region" description="Helical" evidence="2">
    <location>
        <begin position="15"/>
        <end position="34"/>
    </location>
</feature>
<evidence type="ECO:0000256" key="1">
    <source>
        <dbReference type="SAM" id="MobiDB-lite"/>
    </source>
</evidence>
<protein>
    <submittedName>
        <fullName evidence="3">Uncharacterized protein</fullName>
    </submittedName>
</protein>
<feature type="transmembrane region" description="Helical" evidence="2">
    <location>
        <begin position="268"/>
        <end position="286"/>
    </location>
</feature>
<feature type="region of interest" description="Disordered" evidence="1">
    <location>
        <begin position="43"/>
        <end position="82"/>
    </location>
</feature>
<feature type="transmembrane region" description="Helical" evidence="2">
    <location>
        <begin position="120"/>
        <end position="137"/>
    </location>
</feature>
<dbReference type="AlphaFoldDB" id="A0A382LHE5"/>
<gene>
    <name evidence="3" type="ORF">METZ01_LOCUS288487</name>
</gene>
<name>A0A382LHE5_9ZZZZ</name>
<sequence length="333" mass="38417">MMVIFLEGWNYVMELYFWLILGAILLVSITILLARPSHSKDLEEQESNLEEASGTEEASDGLDVPDELVEQETEDELESEEEIEIPPEVIKKQWAISFAIFGLIFIMSGGIVLWIFDLEFTSFLGSCMIYVGMMSLIKGISFQIPDERVIITGFMPVLIFGINFFLLDTLLGVIGQSAWMVQTDERKAGDLILIYILPYLMWRIVPSFSNKGSEPREEEDYSPKYSRLRNFLPQSMKFVIFTYLIFNITNNYVFIPSLRQYAKVGFDIGIYFVAISLVIRILIAFLEYRVGEPKEADEKDDLEEDLLAEEMDEMREERDDENLQNKDTNEGVE</sequence>